<accession>A0A0P4W4G8</accession>
<dbReference type="CDD" id="cd00707">
    <property type="entry name" value="Pancreat_lipase_like"/>
    <property type="match status" value="1"/>
</dbReference>
<organism evidence="7">
    <name type="scientific">Scylla olivacea</name>
    <name type="common">Orange mud crab</name>
    <name type="synonym">Cancer olivacea</name>
    <dbReference type="NCBI Taxonomy" id="85551"/>
    <lineage>
        <taxon>Eukaryota</taxon>
        <taxon>Metazoa</taxon>
        <taxon>Ecdysozoa</taxon>
        <taxon>Arthropoda</taxon>
        <taxon>Crustacea</taxon>
        <taxon>Multicrustacea</taxon>
        <taxon>Malacostraca</taxon>
        <taxon>Eumalacostraca</taxon>
        <taxon>Eucarida</taxon>
        <taxon>Decapoda</taxon>
        <taxon>Pleocyemata</taxon>
        <taxon>Brachyura</taxon>
        <taxon>Eubrachyura</taxon>
        <taxon>Portunoidea</taxon>
        <taxon>Portunidae</taxon>
        <taxon>Portuninae</taxon>
        <taxon>Scylla</taxon>
    </lineage>
</organism>
<dbReference type="InterPro" id="IPR029058">
    <property type="entry name" value="AB_hydrolase_fold"/>
</dbReference>
<evidence type="ECO:0000259" key="6">
    <source>
        <dbReference type="Pfam" id="PF00151"/>
    </source>
</evidence>
<dbReference type="PANTHER" id="PTHR11610:SF190">
    <property type="entry name" value="VITELLOGENIN-3-LIKE PROTEIN"/>
    <property type="match status" value="1"/>
</dbReference>
<dbReference type="SUPFAM" id="SSF53474">
    <property type="entry name" value="alpha/beta-Hydrolases"/>
    <property type="match status" value="1"/>
</dbReference>
<proteinExistence type="inferred from homology"/>
<evidence type="ECO:0000256" key="3">
    <source>
        <dbReference type="ARBA" id="ARBA00022525"/>
    </source>
</evidence>
<keyword evidence="5" id="KW-0472">Membrane</keyword>
<comment type="similarity">
    <text evidence="2 4">Belongs to the AB hydrolase superfamily. Lipase family.</text>
</comment>
<dbReference type="GO" id="GO:0016298">
    <property type="term" value="F:lipase activity"/>
    <property type="evidence" value="ECO:0007669"/>
    <property type="project" value="InterPro"/>
</dbReference>
<feature type="domain" description="Lipase" evidence="6">
    <location>
        <begin position="75"/>
        <end position="364"/>
    </location>
</feature>
<keyword evidence="5" id="KW-0812">Transmembrane</keyword>
<evidence type="ECO:0000256" key="4">
    <source>
        <dbReference type="RuleBase" id="RU004262"/>
    </source>
</evidence>
<dbReference type="AlphaFoldDB" id="A0A0P4W4G8"/>
<protein>
    <recommendedName>
        <fullName evidence="6">Lipase domain-containing protein</fullName>
    </recommendedName>
</protein>
<dbReference type="Pfam" id="PF00151">
    <property type="entry name" value="Lipase"/>
    <property type="match status" value="1"/>
</dbReference>
<name>A0A0P4W4G8_SCYOL</name>
<dbReference type="GO" id="GO:0005615">
    <property type="term" value="C:extracellular space"/>
    <property type="evidence" value="ECO:0007669"/>
    <property type="project" value="TreeGrafter"/>
</dbReference>
<dbReference type="InterPro" id="IPR033906">
    <property type="entry name" value="Lipase_N"/>
</dbReference>
<dbReference type="Gene3D" id="3.40.50.1820">
    <property type="entry name" value="alpha/beta hydrolase"/>
    <property type="match status" value="1"/>
</dbReference>
<evidence type="ECO:0000256" key="2">
    <source>
        <dbReference type="ARBA" id="ARBA00010701"/>
    </source>
</evidence>
<feature type="transmembrane region" description="Helical" evidence="5">
    <location>
        <begin position="34"/>
        <end position="53"/>
    </location>
</feature>
<dbReference type="GO" id="GO:0016042">
    <property type="term" value="P:lipid catabolic process"/>
    <property type="evidence" value="ECO:0007669"/>
    <property type="project" value="TreeGrafter"/>
</dbReference>
<evidence type="ECO:0000256" key="5">
    <source>
        <dbReference type="SAM" id="Phobius"/>
    </source>
</evidence>
<comment type="subcellular location">
    <subcellularLocation>
        <location evidence="1">Secreted</location>
    </subcellularLocation>
</comment>
<dbReference type="PRINTS" id="PR00821">
    <property type="entry name" value="TAGLIPASE"/>
</dbReference>
<dbReference type="PANTHER" id="PTHR11610">
    <property type="entry name" value="LIPASE"/>
    <property type="match status" value="1"/>
</dbReference>
<keyword evidence="3" id="KW-0964">Secreted</keyword>
<dbReference type="InterPro" id="IPR000734">
    <property type="entry name" value="TAG_lipase"/>
</dbReference>
<dbReference type="InterPro" id="IPR013818">
    <property type="entry name" value="Lipase"/>
</dbReference>
<evidence type="ECO:0000256" key="1">
    <source>
        <dbReference type="ARBA" id="ARBA00004613"/>
    </source>
</evidence>
<feature type="transmembrane region" description="Helical" evidence="5">
    <location>
        <begin position="381"/>
        <end position="403"/>
    </location>
</feature>
<evidence type="ECO:0000313" key="7">
    <source>
        <dbReference type="EMBL" id="JAI60534.1"/>
    </source>
</evidence>
<sequence length="446" mass="48944">MSSVGGGEECTVTEQQLLPPPPVPRTKMGCSWLFSLRTLAAGFSLILAVLFFHPSLHSFLVGSTDPNNPFLYVRNFHVWTRRHPQKAQDLSMGSRSALAATHFQSKQTYIIIHGFLGSSTDGWILSLKDALLNREDCNVISVNWSAGSTTAEYFLIQPRVRTVGAEVGQFLSFLEDTAGLYTYQVHVIGHSLGAHAAGFVGKTLNGTLPRITGLDPAGLSFHQADSADRLHHSDAVFVDVIHTHGCYTFLKMWEDCFGIDENLGDADFWPNGGERQPACEDGGDGATSVKDGSSCDHGMAYVLYIESIKYMPSSTHFLARQCPSWKHYNNRSCPCGHPVQYMGFNADPRAHGVFYLNTSRTAPYGLLDSDCSAGAFSLVQIIGLMMLSILLVLLLLLVGLVLIQQYFGLPILARVRARLYMEDLVWHGLGKSPSTHILNSDKAVDT</sequence>
<reference evidence="7" key="1">
    <citation type="submission" date="2015-09" db="EMBL/GenBank/DDBJ databases">
        <title>Scylla olivacea transcriptome.</title>
        <authorList>
            <person name="Ikhwanuddin M."/>
        </authorList>
    </citation>
    <scope>NUCLEOTIDE SEQUENCE</scope>
</reference>
<keyword evidence="5" id="KW-1133">Transmembrane helix</keyword>
<dbReference type="EMBL" id="GDRN01090086">
    <property type="protein sequence ID" value="JAI60534.1"/>
    <property type="molecule type" value="Transcribed_RNA"/>
</dbReference>